<protein>
    <submittedName>
        <fullName evidence="4">Thioredoxin-like protein</fullName>
    </submittedName>
</protein>
<evidence type="ECO:0000259" key="2">
    <source>
        <dbReference type="PROSITE" id="PS50404"/>
    </source>
</evidence>
<dbReference type="Gene3D" id="3.40.30.10">
    <property type="entry name" value="Glutaredoxin"/>
    <property type="match status" value="1"/>
</dbReference>
<dbReference type="SUPFAM" id="SSF47616">
    <property type="entry name" value="GST C-terminal domain-like"/>
    <property type="match status" value="1"/>
</dbReference>
<dbReference type="InterPro" id="IPR005955">
    <property type="entry name" value="GST_Zeta"/>
</dbReference>
<dbReference type="AlphaFoldDB" id="A0A6A5VWZ6"/>
<dbReference type="GO" id="GO:0005739">
    <property type="term" value="C:mitochondrion"/>
    <property type="evidence" value="ECO:0007669"/>
    <property type="project" value="TreeGrafter"/>
</dbReference>
<dbReference type="InterPro" id="IPR036282">
    <property type="entry name" value="Glutathione-S-Trfase_C_sf"/>
</dbReference>
<dbReference type="GO" id="GO:0006749">
    <property type="term" value="P:glutathione metabolic process"/>
    <property type="evidence" value="ECO:0007669"/>
    <property type="project" value="TreeGrafter"/>
</dbReference>
<dbReference type="Gene3D" id="1.20.1050.10">
    <property type="match status" value="1"/>
</dbReference>
<name>A0A6A5VWZ6_9PLEO</name>
<dbReference type="Pfam" id="PF13409">
    <property type="entry name" value="GST_N_2"/>
    <property type="match status" value="1"/>
</dbReference>
<evidence type="ECO:0000259" key="3">
    <source>
        <dbReference type="PROSITE" id="PS50405"/>
    </source>
</evidence>
<feature type="domain" description="GST N-terminal" evidence="2">
    <location>
        <begin position="9"/>
        <end position="95"/>
    </location>
</feature>
<dbReference type="PANTHER" id="PTHR42673:SF4">
    <property type="entry name" value="MALEYLACETOACETATE ISOMERASE"/>
    <property type="match status" value="1"/>
</dbReference>
<keyword evidence="5" id="KW-1185">Reference proteome</keyword>
<evidence type="ECO:0000313" key="5">
    <source>
        <dbReference type="Proteomes" id="UP000800036"/>
    </source>
</evidence>
<dbReference type="GO" id="GO:0016034">
    <property type="term" value="F:maleylacetoacetate isomerase activity"/>
    <property type="evidence" value="ECO:0007669"/>
    <property type="project" value="TreeGrafter"/>
</dbReference>
<evidence type="ECO:0000313" key="4">
    <source>
        <dbReference type="EMBL" id="KAF1977687.1"/>
    </source>
</evidence>
<organism evidence="4 5">
    <name type="scientific">Bimuria novae-zelandiae CBS 107.79</name>
    <dbReference type="NCBI Taxonomy" id="1447943"/>
    <lineage>
        <taxon>Eukaryota</taxon>
        <taxon>Fungi</taxon>
        <taxon>Dikarya</taxon>
        <taxon>Ascomycota</taxon>
        <taxon>Pezizomycotina</taxon>
        <taxon>Dothideomycetes</taxon>
        <taxon>Pleosporomycetidae</taxon>
        <taxon>Pleosporales</taxon>
        <taxon>Massarineae</taxon>
        <taxon>Didymosphaeriaceae</taxon>
        <taxon>Bimuria</taxon>
    </lineage>
</organism>
<comment type="similarity">
    <text evidence="1">Belongs to the GST superfamily. Zeta family.</text>
</comment>
<dbReference type="InterPro" id="IPR040079">
    <property type="entry name" value="Glutathione_S-Trfase"/>
</dbReference>
<dbReference type="InterPro" id="IPR036249">
    <property type="entry name" value="Thioredoxin-like_sf"/>
</dbReference>
<dbReference type="Pfam" id="PF00043">
    <property type="entry name" value="GST_C"/>
    <property type="match status" value="1"/>
</dbReference>
<dbReference type="NCBIfam" id="TIGR01262">
    <property type="entry name" value="maiA"/>
    <property type="match status" value="1"/>
</dbReference>
<accession>A0A6A5VWZ6</accession>
<dbReference type="PANTHER" id="PTHR42673">
    <property type="entry name" value="MALEYLACETOACETATE ISOMERASE"/>
    <property type="match status" value="1"/>
</dbReference>
<dbReference type="EMBL" id="ML976662">
    <property type="protein sequence ID" value="KAF1977687.1"/>
    <property type="molecule type" value="Genomic_DNA"/>
</dbReference>
<dbReference type="SUPFAM" id="SSF52833">
    <property type="entry name" value="Thioredoxin-like"/>
    <property type="match status" value="1"/>
</dbReference>
<sequence length="213" mass="23869">MSSDTSPKTTYHLYTFYASSCAARLRIALALKNISYTSHYIDMGTDAHEDPSYIALNPSAAIPTLVVETEGEPTFTFAQSVAMLEYLEETYPTRTPLLPPTADHRARARVRELMHIVTSDIFPPTNSRVAESVKAVRGERDDAVTFVRTIMNRGFTAYETYLSTYFKDAKYSCGDVVTLADVCLIPQVEQARFYKVDFGQWPLLSGVIARLEV</sequence>
<dbReference type="OrthoDB" id="202840at2759"/>
<dbReference type="SFLD" id="SFLDS00019">
    <property type="entry name" value="Glutathione_Transferase_(cytos"/>
    <property type="match status" value="1"/>
</dbReference>
<feature type="domain" description="GST C-terminal" evidence="3">
    <location>
        <begin position="103"/>
        <end position="213"/>
    </location>
</feature>
<dbReference type="Proteomes" id="UP000800036">
    <property type="component" value="Unassembled WGS sequence"/>
</dbReference>
<evidence type="ECO:0000256" key="1">
    <source>
        <dbReference type="ARBA" id="ARBA00010007"/>
    </source>
</evidence>
<dbReference type="GO" id="GO:0004364">
    <property type="term" value="F:glutathione transferase activity"/>
    <property type="evidence" value="ECO:0007669"/>
    <property type="project" value="TreeGrafter"/>
</dbReference>
<dbReference type="InterPro" id="IPR004046">
    <property type="entry name" value="GST_C"/>
</dbReference>
<gene>
    <name evidence="4" type="ORF">BU23DRAFT_271467</name>
</gene>
<dbReference type="GO" id="GO:0006559">
    <property type="term" value="P:L-phenylalanine catabolic process"/>
    <property type="evidence" value="ECO:0007669"/>
    <property type="project" value="TreeGrafter"/>
</dbReference>
<proteinExistence type="inferred from homology"/>
<dbReference type="InterPro" id="IPR010987">
    <property type="entry name" value="Glutathione-S-Trfase_C-like"/>
</dbReference>
<reference evidence="4" key="1">
    <citation type="journal article" date="2020" name="Stud. Mycol.">
        <title>101 Dothideomycetes genomes: a test case for predicting lifestyles and emergence of pathogens.</title>
        <authorList>
            <person name="Haridas S."/>
            <person name="Albert R."/>
            <person name="Binder M."/>
            <person name="Bloem J."/>
            <person name="Labutti K."/>
            <person name="Salamov A."/>
            <person name="Andreopoulos B."/>
            <person name="Baker S."/>
            <person name="Barry K."/>
            <person name="Bills G."/>
            <person name="Bluhm B."/>
            <person name="Cannon C."/>
            <person name="Castanera R."/>
            <person name="Culley D."/>
            <person name="Daum C."/>
            <person name="Ezra D."/>
            <person name="Gonzalez J."/>
            <person name="Henrissat B."/>
            <person name="Kuo A."/>
            <person name="Liang C."/>
            <person name="Lipzen A."/>
            <person name="Lutzoni F."/>
            <person name="Magnuson J."/>
            <person name="Mondo S."/>
            <person name="Nolan M."/>
            <person name="Ohm R."/>
            <person name="Pangilinan J."/>
            <person name="Park H.-J."/>
            <person name="Ramirez L."/>
            <person name="Alfaro M."/>
            <person name="Sun H."/>
            <person name="Tritt A."/>
            <person name="Yoshinaga Y."/>
            <person name="Zwiers L.-H."/>
            <person name="Turgeon B."/>
            <person name="Goodwin S."/>
            <person name="Spatafora J."/>
            <person name="Crous P."/>
            <person name="Grigoriev I."/>
        </authorList>
    </citation>
    <scope>NUCLEOTIDE SEQUENCE</scope>
    <source>
        <strain evidence="4">CBS 107.79</strain>
    </source>
</reference>
<dbReference type="PROSITE" id="PS50404">
    <property type="entry name" value="GST_NTER"/>
    <property type="match status" value="1"/>
</dbReference>
<dbReference type="InterPro" id="IPR004045">
    <property type="entry name" value="Glutathione_S-Trfase_N"/>
</dbReference>
<dbReference type="SFLD" id="SFLDG00358">
    <property type="entry name" value="Main_(cytGST)"/>
    <property type="match status" value="1"/>
</dbReference>
<dbReference type="PROSITE" id="PS50405">
    <property type="entry name" value="GST_CTER"/>
    <property type="match status" value="1"/>
</dbReference>